<accession>A0A286TW67</accession>
<name>A0A286TW67_9BACT</name>
<dbReference type="Gene3D" id="2.160.20.10">
    <property type="entry name" value="Single-stranded right-handed beta-helix, Pectin lyase-like"/>
    <property type="match status" value="1"/>
</dbReference>
<dbReference type="OrthoDB" id="626916at2"/>
<protein>
    <submittedName>
        <fullName evidence="1">tRNA-dihydrouridine synthase</fullName>
    </submittedName>
</protein>
<reference evidence="2" key="1">
    <citation type="journal article" date="2017" name="Environ. Microbiol. Rep.">
        <title>Genetic Diversity of Marine Anaerobic Ammonium-Oxidizing Bacteria as Revealed by Genomic and Proteomic Analyses of 'Candidatus Scalindua japonica'.</title>
        <authorList>
            <person name="Oshiki M."/>
            <person name="Mizuto K."/>
            <person name="Kimura Z."/>
            <person name="Kindaichi T."/>
            <person name="Satoh H."/>
            <person name="Okabe S."/>
        </authorList>
    </citation>
    <scope>NUCLEOTIDE SEQUENCE [LARGE SCALE GENOMIC DNA]</scope>
    <source>
        <strain evidence="2">husup-a2</strain>
    </source>
</reference>
<sequence length="737" mass="82912">MSFDVEKIYSLLPAFYRIQDINQGKALLTDENRKEIKDLTDKLATLSDQNGNEAKHIRHQIEEKKQGPLKALLSLISDQVAVFEEDLEQLYDDQFIETCAEWAVSYIGNLVGVRGMVNYTDAPFSQRAQVANTLAYRRRKGTAAVLEQLARDVTRWEAASVVEYFQLLATTQYMNHIRPDNASMASLRDWEQLELFNTPFDKIARTIDVRRIETRRGKYNIPNIGIFLWRLRSYQVTKTPAYKLDNRRYRFNGLGIDSAIYNNPESEREISHLAEPINVPMSISRRVLHEYLNTYYGKGKSLFLIVDDEEIEADEIIVCDLSDEGANLWVHMPLNMIAIDPFLGRIALPESIASPPSDHKVTVSYHYGFSADMGGGEYDRTNTFDNFQRIIKVPDDNLPDDSGTIQDAINQLNESGGVVLITNNKYYIESPVIKLAPGVTIEIRAANEKRPILVLEDELKIFGGEHSNLILNGLLVSGGRLRVPMKDSNNNANLLSQLSILHCTLLPGSSQQIDGVPAQPAMPRLIVESRFTETFIDKSIIGGIRAIEGAQVNMTNSILDAKEDTNVAYSGYIDDMVTSPPFETLLAGATLTAENCTVIGKVYAAMFKCISNSIFKSSLEKFDLWPAAVMADRLQDGCVRFSYIPLGSKVPRKYKCHPINTKDKFRVLPLFTSLNYGDAGYCQLATNCAVEIRHGADDEAEMGAFHDLYQPQREANLRARLDEYLHFGMEAGIFYAT</sequence>
<evidence type="ECO:0000313" key="1">
    <source>
        <dbReference type="EMBL" id="GAX60138.1"/>
    </source>
</evidence>
<dbReference type="Proteomes" id="UP000218542">
    <property type="component" value="Unassembled WGS sequence"/>
</dbReference>
<dbReference type="RefSeq" id="WP_096893420.1">
    <property type="nucleotide sequence ID" value="NZ_BAOS01000005.1"/>
</dbReference>
<gene>
    <name evidence="1" type="ORF">SCALIN_C05_0223</name>
</gene>
<dbReference type="InterPro" id="IPR011050">
    <property type="entry name" value="Pectin_lyase_fold/virulence"/>
</dbReference>
<organism evidence="1 2">
    <name type="scientific">Candidatus Scalindua japonica</name>
    <dbReference type="NCBI Taxonomy" id="1284222"/>
    <lineage>
        <taxon>Bacteria</taxon>
        <taxon>Pseudomonadati</taxon>
        <taxon>Planctomycetota</taxon>
        <taxon>Candidatus Brocadiia</taxon>
        <taxon>Candidatus Brocadiales</taxon>
        <taxon>Candidatus Scalinduaceae</taxon>
        <taxon>Candidatus Scalindua</taxon>
    </lineage>
</organism>
<dbReference type="SUPFAM" id="SSF51126">
    <property type="entry name" value="Pectin lyase-like"/>
    <property type="match status" value="1"/>
</dbReference>
<dbReference type="InterPro" id="IPR012334">
    <property type="entry name" value="Pectin_lyas_fold"/>
</dbReference>
<dbReference type="EMBL" id="BAOS01000005">
    <property type="protein sequence ID" value="GAX60138.1"/>
    <property type="molecule type" value="Genomic_DNA"/>
</dbReference>
<keyword evidence="2" id="KW-1185">Reference proteome</keyword>
<evidence type="ECO:0000313" key="2">
    <source>
        <dbReference type="Proteomes" id="UP000218542"/>
    </source>
</evidence>
<dbReference type="AlphaFoldDB" id="A0A286TW67"/>
<proteinExistence type="predicted"/>
<comment type="caution">
    <text evidence="1">The sequence shown here is derived from an EMBL/GenBank/DDBJ whole genome shotgun (WGS) entry which is preliminary data.</text>
</comment>